<comment type="subcellular location">
    <subcellularLocation>
        <location evidence="1 6">Nucleus</location>
    </subcellularLocation>
</comment>
<evidence type="ECO:0000313" key="9">
    <source>
        <dbReference type="Proteomes" id="UP000015453"/>
    </source>
</evidence>
<dbReference type="CDD" id="cd16293">
    <property type="entry name" value="CPSF2-like_MBL-fold"/>
    <property type="match status" value="1"/>
</dbReference>
<proteinExistence type="inferred from homology"/>
<keyword evidence="4 6" id="KW-0694">RNA-binding</keyword>
<dbReference type="SUPFAM" id="SSF56281">
    <property type="entry name" value="Metallo-hydrolase/oxidoreductase"/>
    <property type="match status" value="1"/>
</dbReference>
<evidence type="ECO:0000259" key="7">
    <source>
        <dbReference type="SMART" id="SM01027"/>
    </source>
</evidence>
<organism evidence="8 9">
    <name type="scientific">Genlisea aurea</name>
    <dbReference type="NCBI Taxonomy" id="192259"/>
    <lineage>
        <taxon>Eukaryota</taxon>
        <taxon>Viridiplantae</taxon>
        <taxon>Streptophyta</taxon>
        <taxon>Embryophyta</taxon>
        <taxon>Tracheophyta</taxon>
        <taxon>Spermatophyta</taxon>
        <taxon>Magnoliopsida</taxon>
        <taxon>eudicotyledons</taxon>
        <taxon>Gunneridae</taxon>
        <taxon>Pentapetalae</taxon>
        <taxon>asterids</taxon>
        <taxon>lamiids</taxon>
        <taxon>Lamiales</taxon>
        <taxon>Lentibulariaceae</taxon>
        <taxon>Genlisea</taxon>
    </lineage>
</organism>
<feature type="domain" description="Beta-Casp" evidence="7">
    <location>
        <begin position="194"/>
        <end position="317"/>
    </location>
</feature>
<dbReference type="Gene3D" id="3.60.15.10">
    <property type="entry name" value="Ribonuclease Z/Hydroxyacylglutathione hydrolase-like"/>
    <property type="match status" value="1"/>
</dbReference>
<evidence type="ECO:0000256" key="5">
    <source>
        <dbReference type="ARBA" id="ARBA00023242"/>
    </source>
</evidence>
<gene>
    <name evidence="8" type="ORF">M569_04864</name>
</gene>
<evidence type="ECO:0000256" key="6">
    <source>
        <dbReference type="RuleBase" id="RU365006"/>
    </source>
</evidence>
<evidence type="ECO:0000313" key="8">
    <source>
        <dbReference type="EMBL" id="EPS69899.1"/>
    </source>
</evidence>
<evidence type="ECO:0000256" key="3">
    <source>
        <dbReference type="ARBA" id="ARBA00022664"/>
    </source>
</evidence>
<dbReference type="InterPro" id="IPR001279">
    <property type="entry name" value="Metallo-B-lactamas"/>
</dbReference>
<dbReference type="InterPro" id="IPR022712">
    <property type="entry name" value="Beta_Casp"/>
</dbReference>
<dbReference type="OrthoDB" id="64353at2759"/>
<dbReference type="InterPro" id="IPR027075">
    <property type="entry name" value="CPSF2"/>
</dbReference>
<comment type="caution">
    <text evidence="8">The sequence shown here is derived from an EMBL/GenBank/DDBJ whole genome shotgun (WGS) entry which is preliminary data.</text>
</comment>
<dbReference type="GO" id="GO:0006398">
    <property type="term" value="P:mRNA 3'-end processing by stem-loop binding and cleavage"/>
    <property type="evidence" value="ECO:0007669"/>
    <property type="project" value="InterPro"/>
</dbReference>
<feature type="non-terminal residue" evidence="8">
    <location>
        <position position="1"/>
    </location>
</feature>
<accession>S8CRQ0</accession>
<dbReference type="Pfam" id="PF16661">
    <property type="entry name" value="Lactamase_B_6"/>
    <property type="match status" value="1"/>
</dbReference>
<evidence type="ECO:0000256" key="4">
    <source>
        <dbReference type="ARBA" id="ARBA00022884"/>
    </source>
</evidence>
<dbReference type="Pfam" id="PF10996">
    <property type="entry name" value="Beta-Casp"/>
    <property type="match status" value="1"/>
</dbReference>
<protein>
    <recommendedName>
        <fullName evidence="6">Cleavage and polyadenylation specificity factor subunit 2</fullName>
    </recommendedName>
    <alternativeName>
        <fullName evidence="6">Cleavage and polyadenylation specificity factor 100 kDa subunit</fullName>
    </alternativeName>
</protein>
<dbReference type="GO" id="GO:0003723">
    <property type="term" value="F:RNA binding"/>
    <property type="evidence" value="ECO:0007669"/>
    <property type="project" value="UniProtKB-KW"/>
</dbReference>
<comment type="similarity">
    <text evidence="2 6">Belongs to the metallo-beta-lactamase superfamily. RNA-metabolizing metallo-beta-lactamase-like family. CPSF2/YSH1 subfamily.</text>
</comment>
<dbReference type="AlphaFoldDB" id="S8CRQ0"/>
<dbReference type="FunFam" id="3.60.15.10:FF:000008">
    <property type="entry name" value="Cleavage and polyadenylation specificity factor subunit 2"/>
    <property type="match status" value="1"/>
</dbReference>
<name>S8CRQ0_9LAMI</name>
<dbReference type="EMBL" id="AUSU01001907">
    <property type="protein sequence ID" value="EPS69899.1"/>
    <property type="molecule type" value="Genomic_DNA"/>
</dbReference>
<keyword evidence="3 6" id="KW-0507">mRNA processing</keyword>
<evidence type="ECO:0000256" key="1">
    <source>
        <dbReference type="ARBA" id="ARBA00004123"/>
    </source>
</evidence>
<dbReference type="GO" id="GO:0005847">
    <property type="term" value="C:mRNA cleavage and polyadenylation specificity factor complex"/>
    <property type="evidence" value="ECO:0007669"/>
    <property type="project" value="InterPro"/>
</dbReference>
<keyword evidence="9" id="KW-1185">Reference proteome</keyword>
<evidence type="ECO:0000256" key="2">
    <source>
        <dbReference type="ARBA" id="ARBA00010624"/>
    </source>
</evidence>
<reference evidence="8 9" key="1">
    <citation type="journal article" date="2013" name="BMC Genomics">
        <title>The miniature genome of a carnivorous plant Genlisea aurea contains a low number of genes and short non-coding sequences.</title>
        <authorList>
            <person name="Leushkin E.V."/>
            <person name="Sutormin R.A."/>
            <person name="Nabieva E.R."/>
            <person name="Penin A.A."/>
            <person name="Kondrashov A.S."/>
            <person name="Logacheva M.D."/>
        </authorList>
    </citation>
    <scope>NUCLEOTIDE SEQUENCE [LARGE SCALE GENOMIC DNA]</scope>
</reference>
<dbReference type="Proteomes" id="UP000015453">
    <property type="component" value="Unassembled WGS sequence"/>
</dbReference>
<dbReference type="InterPro" id="IPR035639">
    <property type="entry name" value="CPSF2_MBL"/>
</dbReference>
<keyword evidence="5 6" id="KW-0539">Nucleus</keyword>
<feature type="non-terminal residue" evidence="8">
    <location>
        <position position="488"/>
    </location>
</feature>
<dbReference type="PANTHER" id="PTHR45922:SF1">
    <property type="entry name" value="CLEAVAGE AND POLYADENYLATION SPECIFICITY FACTOR SUBUNIT 2"/>
    <property type="match status" value="1"/>
</dbReference>
<dbReference type="SMART" id="SM01027">
    <property type="entry name" value="Beta-Casp"/>
    <property type="match status" value="1"/>
</dbReference>
<dbReference type="InterPro" id="IPR036866">
    <property type="entry name" value="RibonucZ/Hydroxyglut_hydro"/>
</dbReference>
<dbReference type="PANTHER" id="PTHR45922">
    <property type="entry name" value="CLEAVAGE AND POLYADENYLATION SPECIFICITY FACTOR SUBUNIT 2"/>
    <property type="match status" value="1"/>
</dbReference>
<sequence length="488" mass="54126">RVASTVDAVLLSHPDVLHLGALPYAMRQFGLNAPVFATEPVYRLGLLTMYDHYLSRKQITEFDLFTLDDIDNAFQSMTRLAYSQNYYISGKGEGIVIAPHAAGHHLGGSIWRITKDGEDVIYAVDFNHRKERLLNGTALESFVRPAVLITDAYNALLSNQPPRRQRDQQFLDAILRTLQLDGKILIPVDSAGRVLELVLLLEQYWEQLRLGYPIFLLTYVSSSTIDYAKSFLEWMSDSVAKSFEHTRDNAFLLKHVTVLVNKSDLEKIPDGPKIVLASMGSLEVGFSHDIFVEWAGDPKNLVVFTERAQFATLARILQSDPPPKAVKVTMSTRVPLVGDELAAYEEEKERKKKEEAFKKAMLVKEEEAKSLTDADPAAGDPMVIDAKVKPSSSSSGMSYGPFKGVFCDGFDPTPSVAGPMFPFYGDSLEWDDYGEIINPDDYTMKVDQTGLSSLPIDGGDLNGKLDDVAANLILEMTPSKVVSSELTV</sequence>